<feature type="transmembrane region" description="Helical" evidence="1">
    <location>
        <begin position="198"/>
        <end position="222"/>
    </location>
</feature>
<dbReference type="Gene3D" id="1.20.1260.100">
    <property type="entry name" value="TspO/MBR protein"/>
    <property type="match status" value="1"/>
</dbReference>
<feature type="transmembrane region" description="Helical" evidence="1">
    <location>
        <begin position="135"/>
        <end position="154"/>
    </location>
</feature>
<name>A0A7Y7PSY0_9BACT</name>
<gene>
    <name evidence="2" type="ORF">HW554_19805</name>
</gene>
<dbReference type="Proteomes" id="UP000565521">
    <property type="component" value="Unassembled WGS sequence"/>
</dbReference>
<feature type="transmembrane region" description="Helical" evidence="1">
    <location>
        <begin position="228"/>
        <end position="246"/>
    </location>
</feature>
<keyword evidence="1" id="KW-0812">Transmembrane</keyword>
<keyword evidence="1" id="KW-1133">Transmembrane helix</keyword>
<protein>
    <submittedName>
        <fullName evidence="2">Tryptophan-rich sensory protein</fullName>
    </submittedName>
</protein>
<reference evidence="2 3" key="1">
    <citation type="submission" date="2020-05" db="EMBL/GenBank/DDBJ databases">
        <title>Hymenobacter terrestris sp. nov. and Hymenobacter lapidiphilus sp. nov., isolated from regoliths in Antarctica.</title>
        <authorList>
            <person name="Sedlacek I."/>
            <person name="Pantucek R."/>
            <person name="Zeman M."/>
            <person name="Holochova P."/>
            <person name="Kralova S."/>
            <person name="Stankova E."/>
            <person name="Sedo O."/>
            <person name="Micenkova L."/>
            <person name="Svec P."/>
            <person name="Gupta V."/>
            <person name="Sood U."/>
            <person name="Korpole U.S."/>
            <person name="Lal R."/>
        </authorList>
    </citation>
    <scope>NUCLEOTIDE SEQUENCE [LARGE SCALE GENOMIC DNA]</scope>
    <source>
        <strain evidence="2 3">P5342</strain>
    </source>
</reference>
<evidence type="ECO:0000256" key="1">
    <source>
        <dbReference type="SAM" id="Phobius"/>
    </source>
</evidence>
<proteinExistence type="predicted"/>
<dbReference type="AlphaFoldDB" id="A0A7Y7PSY0"/>
<feature type="transmembrane region" description="Helical" evidence="1">
    <location>
        <begin position="253"/>
        <end position="272"/>
    </location>
</feature>
<feature type="transmembrane region" description="Helical" evidence="1">
    <location>
        <begin position="160"/>
        <end position="177"/>
    </location>
</feature>
<comment type="caution">
    <text evidence="2">The sequence shown here is derived from an EMBL/GenBank/DDBJ whole genome shotgun (WGS) entry which is preliminary data.</text>
</comment>
<keyword evidence="1" id="KW-0472">Membrane</keyword>
<dbReference type="RefSeq" id="WP_176910262.1">
    <property type="nucleotide sequence ID" value="NZ_JABKAU010000072.1"/>
</dbReference>
<evidence type="ECO:0000313" key="2">
    <source>
        <dbReference type="EMBL" id="NVO33456.1"/>
    </source>
</evidence>
<sequence>MWSFFGFQHIVHAAGGDKPRPYSFTVPCTLQTPDFAVIGGMNTATSTIEAPATTGRAWRWAAAVATVGNITLNYVSQAYPFNGQTNAVVSGKYPTPVTPAGYAFSIWGVIFLSLLAYTVWQLLPQQRRNPLPDLLARPLVLVNVLTGGWLVIFAYELLPLSALVMVGILAALALAYGRLRRQARHEPATVPLWVNLPFGLYLGWISVALVVNATVALGQYWQPGPAKGLEWGIILMGIVAGLALNITNRFRELAYPAAVAWGLVGIWVARNGVPDTQFLAGAALLAAAVVAVGALGLVWAAQRGPAVG</sequence>
<evidence type="ECO:0000313" key="3">
    <source>
        <dbReference type="Proteomes" id="UP000565521"/>
    </source>
</evidence>
<feature type="transmembrane region" description="Helical" evidence="1">
    <location>
        <begin position="278"/>
        <end position="301"/>
    </location>
</feature>
<dbReference type="PANTHER" id="PTHR33802">
    <property type="entry name" value="SI:CH211-161H7.5-RELATED"/>
    <property type="match status" value="1"/>
</dbReference>
<organism evidence="2 3">
    <name type="scientific">Hymenobacter lapidiphilus</name>
    <dbReference type="NCBI Taxonomy" id="2608003"/>
    <lineage>
        <taxon>Bacteria</taxon>
        <taxon>Pseudomonadati</taxon>
        <taxon>Bacteroidota</taxon>
        <taxon>Cytophagia</taxon>
        <taxon>Cytophagales</taxon>
        <taxon>Hymenobacteraceae</taxon>
        <taxon>Hymenobacter</taxon>
    </lineage>
</organism>
<accession>A0A7Y7PSY0</accession>
<dbReference type="InterPro" id="IPR038330">
    <property type="entry name" value="TspO/MBR-related_sf"/>
</dbReference>
<dbReference type="PANTHER" id="PTHR33802:SF1">
    <property type="entry name" value="XK-RELATED PROTEIN"/>
    <property type="match status" value="1"/>
</dbReference>
<keyword evidence="3" id="KW-1185">Reference proteome</keyword>
<feature type="transmembrane region" description="Helical" evidence="1">
    <location>
        <begin position="102"/>
        <end position="123"/>
    </location>
</feature>
<dbReference type="EMBL" id="JABKAU010000072">
    <property type="protein sequence ID" value="NVO33456.1"/>
    <property type="molecule type" value="Genomic_DNA"/>
</dbReference>